<dbReference type="RefSeq" id="WP_377504903.1">
    <property type="nucleotide sequence ID" value="NZ_JBHULU010000010.1"/>
</dbReference>
<gene>
    <name evidence="2" type="ORF">ACFSRY_07695</name>
</gene>
<dbReference type="Proteomes" id="UP001597544">
    <property type="component" value="Unassembled WGS sequence"/>
</dbReference>
<proteinExistence type="predicted"/>
<accession>A0ABW5IJD2</accession>
<dbReference type="EMBL" id="JBHULU010000010">
    <property type="protein sequence ID" value="MFD2513746.1"/>
    <property type="molecule type" value="Genomic_DNA"/>
</dbReference>
<organism evidence="2 3">
    <name type="scientific">Pontibacter locisalis</name>
    <dbReference type="NCBI Taxonomy" id="1719035"/>
    <lineage>
        <taxon>Bacteria</taxon>
        <taxon>Pseudomonadati</taxon>
        <taxon>Bacteroidota</taxon>
        <taxon>Cytophagia</taxon>
        <taxon>Cytophagales</taxon>
        <taxon>Hymenobacteraceae</taxon>
        <taxon>Pontibacter</taxon>
    </lineage>
</organism>
<name>A0ABW5IJD2_9BACT</name>
<feature type="domain" description="Exonuclease" evidence="1">
    <location>
        <begin position="44"/>
        <end position="221"/>
    </location>
</feature>
<dbReference type="NCBIfam" id="TIGR00573">
    <property type="entry name" value="dnaq"/>
    <property type="match status" value="1"/>
</dbReference>
<dbReference type="InterPro" id="IPR036397">
    <property type="entry name" value="RNaseH_sf"/>
</dbReference>
<dbReference type="SMART" id="SM00479">
    <property type="entry name" value="EXOIII"/>
    <property type="match status" value="1"/>
</dbReference>
<dbReference type="PANTHER" id="PTHR30231:SF41">
    <property type="entry name" value="DNA POLYMERASE III SUBUNIT EPSILON"/>
    <property type="match status" value="1"/>
</dbReference>
<comment type="caution">
    <text evidence="2">The sequence shown here is derived from an EMBL/GenBank/DDBJ whole genome shotgun (WGS) entry which is preliminary data.</text>
</comment>
<protein>
    <submittedName>
        <fullName evidence="2">PolC-type DNA polymerase III</fullName>
    </submittedName>
</protein>
<dbReference type="PANTHER" id="PTHR30231">
    <property type="entry name" value="DNA POLYMERASE III SUBUNIT EPSILON"/>
    <property type="match status" value="1"/>
</dbReference>
<evidence type="ECO:0000313" key="2">
    <source>
        <dbReference type="EMBL" id="MFD2513746.1"/>
    </source>
</evidence>
<sequence>MVNWWKKLIGSDYKALPSDPDFWKLYLEKINTQPATGTAIEETEFVVFDTETTGLDVENDRVLSIGAVKVFNLEVLVRESFECLVQQEVALGNKSPEVHGILPSEVQQGLTEQEALQAFLNFIGNAVLVGHHVKFDIEMLDQIVRRSKISGRIRNMRLDTATLARRLEKFQFSPDSYNRSDYSLDALCARYKLPAESRHTASGDAFTTAILLLKLLKKAQKRGIKILGDLVK</sequence>
<evidence type="ECO:0000313" key="3">
    <source>
        <dbReference type="Proteomes" id="UP001597544"/>
    </source>
</evidence>
<dbReference type="Pfam" id="PF00929">
    <property type="entry name" value="RNase_T"/>
    <property type="match status" value="1"/>
</dbReference>
<dbReference type="CDD" id="cd06127">
    <property type="entry name" value="DEDDh"/>
    <property type="match status" value="1"/>
</dbReference>
<dbReference type="Gene3D" id="3.30.420.10">
    <property type="entry name" value="Ribonuclease H-like superfamily/Ribonuclease H"/>
    <property type="match status" value="1"/>
</dbReference>
<dbReference type="SUPFAM" id="SSF53098">
    <property type="entry name" value="Ribonuclease H-like"/>
    <property type="match status" value="1"/>
</dbReference>
<dbReference type="InterPro" id="IPR013520">
    <property type="entry name" value="Ribonucl_H"/>
</dbReference>
<evidence type="ECO:0000259" key="1">
    <source>
        <dbReference type="SMART" id="SM00479"/>
    </source>
</evidence>
<reference evidence="3" key="1">
    <citation type="journal article" date="2019" name="Int. J. Syst. Evol. Microbiol.">
        <title>The Global Catalogue of Microorganisms (GCM) 10K type strain sequencing project: providing services to taxonomists for standard genome sequencing and annotation.</title>
        <authorList>
            <consortium name="The Broad Institute Genomics Platform"/>
            <consortium name="The Broad Institute Genome Sequencing Center for Infectious Disease"/>
            <person name="Wu L."/>
            <person name="Ma J."/>
        </authorList>
    </citation>
    <scope>NUCLEOTIDE SEQUENCE [LARGE SCALE GENOMIC DNA]</scope>
    <source>
        <strain evidence="3">KCTC 42498</strain>
    </source>
</reference>
<dbReference type="InterPro" id="IPR006054">
    <property type="entry name" value="DnaQ"/>
</dbReference>
<keyword evidence="3" id="KW-1185">Reference proteome</keyword>
<dbReference type="InterPro" id="IPR012337">
    <property type="entry name" value="RNaseH-like_sf"/>
</dbReference>